<dbReference type="AlphaFoldDB" id="A0A8J3FWM5"/>
<dbReference type="RefSeq" id="WP_189058984.1">
    <property type="nucleotide sequence ID" value="NZ_BMMK01000016.1"/>
</dbReference>
<reference evidence="1" key="1">
    <citation type="journal article" date="2014" name="Int. J. Syst. Evol. Microbiol.">
        <title>Complete genome sequence of Corynebacterium casei LMG S-19264T (=DSM 44701T), isolated from a smear-ripened cheese.</title>
        <authorList>
            <consortium name="US DOE Joint Genome Institute (JGI-PGF)"/>
            <person name="Walter F."/>
            <person name="Albersmeier A."/>
            <person name="Kalinowski J."/>
            <person name="Ruckert C."/>
        </authorList>
    </citation>
    <scope>NUCLEOTIDE SEQUENCE</scope>
    <source>
        <strain evidence="1">CGMCC 4.5737</strain>
    </source>
</reference>
<gene>
    <name evidence="1" type="ORF">GCM10012275_35060</name>
</gene>
<dbReference type="EMBL" id="BMMK01000016">
    <property type="protein sequence ID" value="GGM60995.1"/>
    <property type="molecule type" value="Genomic_DNA"/>
</dbReference>
<evidence type="ECO:0000313" key="2">
    <source>
        <dbReference type="Proteomes" id="UP000637578"/>
    </source>
</evidence>
<comment type="caution">
    <text evidence="1">The sequence shown here is derived from an EMBL/GenBank/DDBJ whole genome shotgun (WGS) entry which is preliminary data.</text>
</comment>
<reference evidence="1" key="2">
    <citation type="submission" date="2020-09" db="EMBL/GenBank/DDBJ databases">
        <authorList>
            <person name="Sun Q."/>
            <person name="Zhou Y."/>
        </authorList>
    </citation>
    <scope>NUCLEOTIDE SEQUENCE</scope>
    <source>
        <strain evidence="1">CGMCC 4.5737</strain>
    </source>
</reference>
<organism evidence="1 2">
    <name type="scientific">Longimycelium tulufanense</name>
    <dbReference type="NCBI Taxonomy" id="907463"/>
    <lineage>
        <taxon>Bacteria</taxon>
        <taxon>Bacillati</taxon>
        <taxon>Actinomycetota</taxon>
        <taxon>Actinomycetes</taxon>
        <taxon>Pseudonocardiales</taxon>
        <taxon>Pseudonocardiaceae</taxon>
        <taxon>Longimycelium</taxon>
    </lineage>
</organism>
<name>A0A8J3FWM5_9PSEU</name>
<protein>
    <submittedName>
        <fullName evidence="1">Uncharacterized protein</fullName>
    </submittedName>
</protein>
<evidence type="ECO:0000313" key="1">
    <source>
        <dbReference type="EMBL" id="GGM60995.1"/>
    </source>
</evidence>
<dbReference type="Proteomes" id="UP000637578">
    <property type="component" value="Unassembled WGS sequence"/>
</dbReference>
<accession>A0A8J3FWM5</accession>
<keyword evidence="2" id="KW-1185">Reference proteome</keyword>
<sequence>MELKLRPGLHYAPLPGGVYFGNGTTKFVVNGPAALSTVADVCVPLLERGTSEEELVGALGNESALPIVRYLVKTLDAKGVMLPLDKLTVSPPDPEVYERYTAVLQYLESRSEDPYRAFEILRHATVVLHGSGAAVLPAARGLAAAGVSDIVLSTPDVAQAAATVRRLPEVSMQKLPARADAVVVVGEAPGPLPESTLRIPVRVGDVVATVGPAGGDGTELAERAALWGDPADPIAEPTALALAGALAGQLVLDELAGLAEPGTAYVLSGRTLAMDTVHLAAPGSARVVPVQLTPSTGTDLPSATDAVARMEAVTARWTGLVESVTPPDLPQLPIALSGARAVGGELVVRWAGDTSAATVEAGLAAFRAHFPAGDGVAAAGLTLDRWLLDGALQLLADVAEPGAGVEYADVTEGNTRRLWRTLEDHELVPVRVRLGHVAGLGWMLATLLDARDGSVLSSGWGATTTQAVFAAVGDGLARMQVRRVYGSDLFGRTVATSALNEADATTVGELVTQVVKVCAQRGQRLVGWRVAADELIGEIGLSFGRVGFDG</sequence>
<proteinExistence type="predicted"/>